<feature type="region of interest" description="Disordered" evidence="1">
    <location>
        <begin position="75"/>
        <end position="115"/>
    </location>
</feature>
<evidence type="ECO:0000256" key="1">
    <source>
        <dbReference type="SAM" id="MobiDB-lite"/>
    </source>
</evidence>
<evidence type="ECO:0000313" key="3">
    <source>
        <dbReference type="EMBL" id="KAF7718548.1"/>
    </source>
</evidence>
<protein>
    <recommendedName>
        <fullName evidence="2">G-patch domain-containing protein</fullName>
    </recommendedName>
</protein>
<proteinExistence type="predicted"/>
<feature type="compositionally biased region" description="Polar residues" evidence="1">
    <location>
        <begin position="43"/>
        <end position="55"/>
    </location>
</feature>
<dbReference type="AlphaFoldDB" id="A0A8J8W7Y1"/>
<dbReference type="InterPro" id="IPR000467">
    <property type="entry name" value="G_patch_dom"/>
</dbReference>
<reference evidence="3" key="1">
    <citation type="journal article" date="2020" name="Front. Microbiol.">
        <title>Gene regulatory networks of Penicillium echinulatum 2HH and Penicillium oxalicum 114-2 inferred by a computational biology approach.</title>
        <authorList>
            <person name="Lenz A.R."/>
            <person name="Galan-Vasquez E."/>
            <person name="Balbinot E."/>
            <person name="De Abreu F.P."/>
            <person name="De Oliveira N.S."/>
            <person name="Da Rosa L.O."/>
            <person name="De Avila E Silva S."/>
            <person name="Camassola M."/>
            <person name="Dillon A.J.P."/>
            <person name="Perez-Rueda E."/>
        </authorList>
    </citation>
    <scope>NUCLEOTIDE SEQUENCE</scope>
    <source>
        <strain evidence="3">S1M29</strain>
    </source>
</reference>
<dbReference type="PANTHER" id="PTHR20923">
    <property type="entry name" value="BAT4 PROTEIN-RELATED"/>
    <property type="match status" value="1"/>
</dbReference>
<sequence>MSLAQRHDDEDYYLPLQDQRVFGAGVRRKRVPFVRSSEHELSTIKSGGQSSTTPLGPSIADKYLSIVLQKEPIKTTTTSPTAKATSDPVRAVHSAQPNPDPTGSSSTATLPTPSTLQPSAAEYCEICNLPLSVENRPENQRSATTSSSRPHEASLAHQVCLEHSHPPSHLDRTRAGLRYLSNYGWDPDSRLGLGATGREGIREPLKGRMKTDTAGLGAGRDADGDLVPTPPPRPKKVEKLNAKQARKSALEAQKRGDKLRNMFFQSDQVLKYLGEDV</sequence>
<dbReference type="EMBL" id="WIWV01000014">
    <property type="protein sequence ID" value="KAF7718548.1"/>
    <property type="molecule type" value="Genomic_DNA"/>
</dbReference>
<evidence type="ECO:0000259" key="2">
    <source>
        <dbReference type="PROSITE" id="PS50174"/>
    </source>
</evidence>
<organism evidence="3 4">
    <name type="scientific">Penicillium ucsense</name>
    <dbReference type="NCBI Taxonomy" id="2839758"/>
    <lineage>
        <taxon>Eukaryota</taxon>
        <taxon>Fungi</taxon>
        <taxon>Dikarya</taxon>
        <taxon>Ascomycota</taxon>
        <taxon>Pezizomycotina</taxon>
        <taxon>Eurotiomycetes</taxon>
        <taxon>Eurotiomycetidae</taxon>
        <taxon>Eurotiales</taxon>
        <taxon>Aspergillaceae</taxon>
        <taxon>Penicillium</taxon>
    </lineage>
</organism>
<gene>
    <name evidence="3" type="ORF">PECM_001863</name>
</gene>
<name>A0A8J8W7Y1_9EURO</name>
<dbReference type="Proteomes" id="UP000631181">
    <property type="component" value="Unassembled WGS sequence"/>
</dbReference>
<feature type="region of interest" description="Disordered" evidence="1">
    <location>
        <begin position="210"/>
        <end position="254"/>
    </location>
</feature>
<feature type="domain" description="G-patch" evidence="2">
    <location>
        <begin position="172"/>
        <end position="221"/>
    </location>
</feature>
<feature type="region of interest" description="Disordered" evidence="1">
    <location>
        <begin position="37"/>
        <end position="57"/>
    </location>
</feature>
<dbReference type="OrthoDB" id="20282at2759"/>
<feature type="compositionally biased region" description="Low complexity" evidence="1">
    <location>
        <begin position="75"/>
        <end position="86"/>
    </location>
</feature>
<evidence type="ECO:0000313" key="4">
    <source>
        <dbReference type="Proteomes" id="UP000631181"/>
    </source>
</evidence>
<keyword evidence="4" id="KW-1185">Reference proteome</keyword>
<comment type="caution">
    <text evidence="3">The sequence shown here is derived from an EMBL/GenBank/DDBJ whole genome shotgun (WGS) entry which is preliminary data.</text>
</comment>
<dbReference type="InterPro" id="IPR039146">
    <property type="entry name" value="GPANK1"/>
</dbReference>
<dbReference type="GO" id="GO:0003676">
    <property type="term" value="F:nucleic acid binding"/>
    <property type="evidence" value="ECO:0007669"/>
    <property type="project" value="InterPro"/>
</dbReference>
<feature type="compositionally biased region" description="Low complexity" evidence="1">
    <location>
        <begin position="101"/>
        <end position="115"/>
    </location>
</feature>
<accession>A0A8J8W7Y1</accession>
<dbReference type="PROSITE" id="PS50174">
    <property type="entry name" value="G_PATCH"/>
    <property type="match status" value="1"/>
</dbReference>
<dbReference type="PANTHER" id="PTHR20923:SF1">
    <property type="entry name" value="G PATCH DOMAIN AND ANKYRIN REPEAT-CONTAINING PROTEIN 1"/>
    <property type="match status" value="1"/>
</dbReference>